<dbReference type="PANTHER" id="PTHR10900">
    <property type="entry name" value="PERIOSTIN-RELATED"/>
    <property type="match status" value="1"/>
</dbReference>
<accession>A0A5N6EMU4</accession>
<dbReference type="SUPFAM" id="SSF82153">
    <property type="entry name" value="FAS1 domain"/>
    <property type="match status" value="2"/>
</dbReference>
<dbReference type="InterPro" id="IPR050904">
    <property type="entry name" value="Adhesion/Biosynth-related"/>
</dbReference>
<name>A0A5N6EMU4_9EURO</name>
<dbReference type="InterPro" id="IPR036378">
    <property type="entry name" value="FAS1_dom_sf"/>
</dbReference>
<dbReference type="AlphaFoldDB" id="A0A5N6EMU4"/>
<gene>
    <name evidence="3" type="ORF">BDV33DRAFT_205297</name>
</gene>
<evidence type="ECO:0000256" key="1">
    <source>
        <dbReference type="SAM" id="Phobius"/>
    </source>
</evidence>
<keyword evidence="4" id="KW-1185">Reference proteome</keyword>
<feature type="domain" description="FAS1" evidence="2">
    <location>
        <begin position="206"/>
        <end position="364"/>
    </location>
</feature>
<dbReference type="PANTHER" id="PTHR10900:SF77">
    <property type="entry name" value="FI19380P1"/>
    <property type="match status" value="1"/>
</dbReference>
<evidence type="ECO:0000313" key="3">
    <source>
        <dbReference type="EMBL" id="KAB8218549.1"/>
    </source>
</evidence>
<dbReference type="InterPro" id="IPR000782">
    <property type="entry name" value="FAS1_domain"/>
</dbReference>
<proteinExistence type="predicted"/>
<organism evidence="3 4">
    <name type="scientific">Aspergillus novoparasiticus</name>
    <dbReference type="NCBI Taxonomy" id="986946"/>
    <lineage>
        <taxon>Eukaryota</taxon>
        <taxon>Fungi</taxon>
        <taxon>Dikarya</taxon>
        <taxon>Ascomycota</taxon>
        <taxon>Pezizomycotina</taxon>
        <taxon>Eurotiomycetes</taxon>
        <taxon>Eurotiomycetidae</taxon>
        <taxon>Eurotiales</taxon>
        <taxon>Aspergillaceae</taxon>
        <taxon>Aspergillus</taxon>
        <taxon>Aspergillus subgen. Circumdati</taxon>
    </lineage>
</organism>
<feature type="domain" description="FAS1" evidence="2">
    <location>
        <begin position="65"/>
        <end position="203"/>
    </location>
</feature>
<keyword evidence="1" id="KW-1133">Transmembrane helix</keyword>
<sequence length="416" mass="47250">MPRFKRIVVRIAFAATAVGLLALMIQMYLKFLLKDLQQELLQTMGKTPTTLPAAFSTAAGEAQVAPTLWDHLCNDSHVSKFSGLLMMLDEEREMLSSPDGEYTLFAPIDDAFPLESFDWDLPEFYWLFLVQYHLVKGTFSMKDLEMRETLPTHIWADIYESYSQRMSSQYTPEGSVRLNHRSTVIQPDVKASNGYLHYVDRVIMLPGSTADVLRYMPEFSTLREGLIHTDLATIVNDTSLHNGHTFFAPSNTAFKKLGPAVNHFLFSPWGKECLRALLEYHILANQTMFTNSYFRANGRGPGQFHPISPGFEAALPTMLAPLHVNAAILEHESRGKITINHAVDVVMPDIVVQDGVIHRIDDILLPPKTFSRPQQNDHRPPVWEMVRTGLFGPRRLTVEELLERFEPYLTQGAEKM</sequence>
<keyword evidence="1" id="KW-0812">Transmembrane</keyword>
<dbReference type="EMBL" id="ML733448">
    <property type="protein sequence ID" value="KAB8218549.1"/>
    <property type="molecule type" value="Genomic_DNA"/>
</dbReference>
<dbReference type="PROSITE" id="PS50213">
    <property type="entry name" value="FAS1"/>
    <property type="match status" value="2"/>
</dbReference>
<evidence type="ECO:0000313" key="4">
    <source>
        <dbReference type="Proteomes" id="UP000326799"/>
    </source>
</evidence>
<reference evidence="3 4" key="1">
    <citation type="submission" date="2019-04" db="EMBL/GenBank/DDBJ databases">
        <title>Fungal friends and foes A comparative genomics study of 23 Aspergillus species from section Flavi.</title>
        <authorList>
            <consortium name="DOE Joint Genome Institute"/>
            <person name="Kjaerbolling I."/>
            <person name="Vesth T.C."/>
            <person name="Frisvad J.C."/>
            <person name="Nybo J.L."/>
            <person name="Theobald S."/>
            <person name="Kildgaard S."/>
            <person name="Petersen T.I."/>
            <person name="Kuo A."/>
            <person name="Sato A."/>
            <person name="Lyhne E.K."/>
            <person name="Kogle M.E."/>
            <person name="Wiebenga A."/>
            <person name="Kun R.S."/>
            <person name="Lubbers R.J."/>
            <person name="Makela M.R."/>
            <person name="Barry K."/>
            <person name="Chovatia M."/>
            <person name="Clum A."/>
            <person name="Daum C."/>
            <person name="Haridas S."/>
            <person name="He G."/>
            <person name="LaButti K."/>
            <person name="Lipzen A."/>
            <person name="Mondo S."/>
            <person name="Pangilinan J."/>
            <person name="Riley R."/>
            <person name="Salamov A."/>
            <person name="Simmons B.A."/>
            <person name="Magnuson J.K."/>
            <person name="Henrissat B."/>
            <person name="Mortensen U.H."/>
            <person name="Larsen T.O."/>
            <person name="De vries R.P."/>
            <person name="Grigoriev I.V."/>
            <person name="Machida M."/>
            <person name="Baker S.E."/>
            <person name="Andersen M.R."/>
        </authorList>
    </citation>
    <scope>NUCLEOTIDE SEQUENCE [LARGE SCALE GENOMIC DNA]</scope>
    <source>
        <strain evidence="3 4">CBS 126849</strain>
    </source>
</reference>
<dbReference type="SMART" id="SM00554">
    <property type="entry name" value="FAS1"/>
    <property type="match status" value="2"/>
</dbReference>
<dbReference type="Proteomes" id="UP000326799">
    <property type="component" value="Unassembled WGS sequence"/>
</dbReference>
<protein>
    <submittedName>
        <fullName evidence="3">FAS1 domain-containing protein</fullName>
    </submittedName>
</protein>
<feature type="transmembrane region" description="Helical" evidence="1">
    <location>
        <begin position="7"/>
        <end position="29"/>
    </location>
</feature>
<keyword evidence="1" id="KW-0472">Membrane</keyword>
<dbReference type="Pfam" id="PF02469">
    <property type="entry name" value="Fasciclin"/>
    <property type="match status" value="2"/>
</dbReference>
<evidence type="ECO:0000259" key="2">
    <source>
        <dbReference type="PROSITE" id="PS50213"/>
    </source>
</evidence>
<dbReference type="Gene3D" id="2.30.180.10">
    <property type="entry name" value="FAS1 domain"/>
    <property type="match status" value="2"/>
</dbReference>